<evidence type="ECO:0000256" key="4">
    <source>
        <dbReference type="ARBA" id="ARBA00022989"/>
    </source>
</evidence>
<protein>
    <submittedName>
        <fullName evidence="7">Prenyltransferase</fullName>
    </submittedName>
</protein>
<dbReference type="InterPro" id="IPR050475">
    <property type="entry name" value="Prenyltransferase_related"/>
</dbReference>
<feature type="transmembrane region" description="Helical" evidence="6">
    <location>
        <begin position="171"/>
        <end position="195"/>
    </location>
</feature>
<gene>
    <name evidence="7" type="ORF">GCM10011416_15380</name>
</gene>
<evidence type="ECO:0000256" key="3">
    <source>
        <dbReference type="ARBA" id="ARBA00022692"/>
    </source>
</evidence>
<feature type="transmembrane region" description="Helical" evidence="6">
    <location>
        <begin position="232"/>
        <end position="249"/>
    </location>
</feature>
<evidence type="ECO:0000256" key="6">
    <source>
        <dbReference type="SAM" id="Phobius"/>
    </source>
</evidence>
<reference evidence="7" key="1">
    <citation type="journal article" date="2014" name="Int. J. Syst. Evol. Microbiol.">
        <title>Complete genome sequence of Corynebacterium casei LMG S-19264T (=DSM 44701T), isolated from a smear-ripened cheese.</title>
        <authorList>
            <consortium name="US DOE Joint Genome Institute (JGI-PGF)"/>
            <person name="Walter F."/>
            <person name="Albersmeier A."/>
            <person name="Kalinowski J."/>
            <person name="Ruckert C."/>
        </authorList>
    </citation>
    <scope>NUCLEOTIDE SEQUENCE</scope>
    <source>
        <strain evidence="7">CGMCC 1.15763</strain>
    </source>
</reference>
<feature type="transmembrane region" description="Helical" evidence="6">
    <location>
        <begin position="115"/>
        <end position="133"/>
    </location>
</feature>
<evidence type="ECO:0000313" key="7">
    <source>
        <dbReference type="EMBL" id="GGG98222.1"/>
    </source>
</evidence>
<feature type="transmembrane region" description="Helical" evidence="6">
    <location>
        <begin position="92"/>
        <end position="109"/>
    </location>
</feature>
<dbReference type="Pfam" id="PF01040">
    <property type="entry name" value="UbiA"/>
    <property type="match status" value="1"/>
</dbReference>
<evidence type="ECO:0000256" key="5">
    <source>
        <dbReference type="ARBA" id="ARBA00023136"/>
    </source>
</evidence>
<dbReference type="InterPro" id="IPR000537">
    <property type="entry name" value="UbiA_prenyltransferase"/>
</dbReference>
<keyword evidence="2" id="KW-1003">Cell membrane</keyword>
<feature type="transmembrane region" description="Helical" evidence="6">
    <location>
        <begin position="12"/>
        <end position="33"/>
    </location>
</feature>
<keyword evidence="5 6" id="KW-0472">Membrane</keyword>
<dbReference type="AlphaFoldDB" id="A0A917HYP8"/>
<dbReference type="Proteomes" id="UP000633278">
    <property type="component" value="Unassembled WGS sequence"/>
</dbReference>
<dbReference type="RefSeq" id="WP_188598741.1">
    <property type="nucleotide sequence ID" value="NZ_BMJW01000002.1"/>
</dbReference>
<feature type="transmembrane region" description="Helical" evidence="6">
    <location>
        <begin position="255"/>
        <end position="274"/>
    </location>
</feature>
<dbReference type="CDD" id="cd13961">
    <property type="entry name" value="PT_UbiA_DGGGPS"/>
    <property type="match status" value="1"/>
</dbReference>
<dbReference type="GO" id="GO:0016020">
    <property type="term" value="C:membrane"/>
    <property type="evidence" value="ECO:0007669"/>
    <property type="project" value="UniProtKB-SubCell"/>
</dbReference>
<feature type="transmembrane region" description="Helical" evidence="6">
    <location>
        <begin position="286"/>
        <end position="307"/>
    </location>
</feature>
<keyword evidence="8" id="KW-1185">Reference proteome</keyword>
<feature type="transmembrane region" description="Helical" evidence="6">
    <location>
        <begin position="45"/>
        <end position="65"/>
    </location>
</feature>
<keyword evidence="3 6" id="KW-0812">Transmembrane</keyword>
<comment type="subcellular location">
    <subcellularLocation>
        <location evidence="1">Membrane</location>
        <topology evidence="1">Multi-pass membrane protein</topology>
    </subcellularLocation>
</comment>
<evidence type="ECO:0000313" key="8">
    <source>
        <dbReference type="Proteomes" id="UP000633278"/>
    </source>
</evidence>
<evidence type="ECO:0000256" key="2">
    <source>
        <dbReference type="ARBA" id="ARBA00022475"/>
    </source>
</evidence>
<feature type="transmembrane region" description="Helical" evidence="6">
    <location>
        <begin position="140"/>
        <end position="159"/>
    </location>
</feature>
<dbReference type="GO" id="GO:0016765">
    <property type="term" value="F:transferase activity, transferring alkyl or aryl (other than methyl) groups"/>
    <property type="evidence" value="ECO:0007669"/>
    <property type="project" value="InterPro"/>
</dbReference>
<dbReference type="PANTHER" id="PTHR42723:SF1">
    <property type="entry name" value="CHLOROPHYLL SYNTHASE, CHLOROPLASTIC"/>
    <property type="match status" value="1"/>
</dbReference>
<sequence>MNFTTFLKLVRYPNLLMVLATLILTKYALVYSYLPVSVLSDFDFVLLSISILCITAGGYIINDVYDVQTDGINKPHKQLVGKSIHLETAKKTYAILTIIGVALGLYLSISKELYSYSLLFIGISLSLYIYAVFLKRTPLFGNILVALCVSFIILTLLLFERPNELPNNIIMVFQQLFTSIGISTAGLFYIIFSFLSTLIREIVKDIEDINGDHAQKMRTLPLVIGKQRANRVAVFFTVCLLVFIIFVMKMELVDYPYFLGYTLLVVFAPLLYFLYKLAIAKSTAHYHSLSSLLKLVMVLGIASMLFFTF</sequence>
<dbReference type="InterPro" id="IPR044878">
    <property type="entry name" value="UbiA_sf"/>
</dbReference>
<dbReference type="Gene3D" id="1.10.357.140">
    <property type="entry name" value="UbiA prenyltransferase"/>
    <property type="match status" value="1"/>
</dbReference>
<organism evidence="7 8">
    <name type="scientific">Polaribacter pacificus</name>
    <dbReference type="NCBI Taxonomy" id="1775173"/>
    <lineage>
        <taxon>Bacteria</taxon>
        <taxon>Pseudomonadati</taxon>
        <taxon>Bacteroidota</taxon>
        <taxon>Flavobacteriia</taxon>
        <taxon>Flavobacteriales</taxon>
        <taxon>Flavobacteriaceae</taxon>
    </lineage>
</organism>
<dbReference type="EMBL" id="BMJW01000002">
    <property type="protein sequence ID" value="GGG98222.1"/>
    <property type="molecule type" value="Genomic_DNA"/>
</dbReference>
<dbReference type="PANTHER" id="PTHR42723">
    <property type="entry name" value="CHLOROPHYLL SYNTHASE"/>
    <property type="match status" value="1"/>
</dbReference>
<reference evidence="7" key="2">
    <citation type="submission" date="2020-09" db="EMBL/GenBank/DDBJ databases">
        <authorList>
            <person name="Sun Q."/>
            <person name="Zhou Y."/>
        </authorList>
    </citation>
    <scope>NUCLEOTIDE SEQUENCE</scope>
    <source>
        <strain evidence="7">CGMCC 1.15763</strain>
    </source>
</reference>
<dbReference type="Gene3D" id="1.20.120.1780">
    <property type="entry name" value="UbiA prenyltransferase"/>
    <property type="match status" value="1"/>
</dbReference>
<comment type="caution">
    <text evidence="7">The sequence shown here is derived from an EMBL/GenBank/DDBJ whole genome shotgun (WGS) entry which is preliminary data.</text>
</comment>
<proteinExistence type="predicted"/>
<name>A0A917HYP8_9FLAO</name>
<accession>A0A917HYP8</accession>
<evidence type="ECO:0000256" key="1">
    <source>
        <dbReference type="ARBA" id="ARBA00004141"/>
    </source>
</evidence>
<keyword evidence="4 6" id="KW-1133">Transmembrane helix</keyword>